<dbReference type="AlphaFoldDB" id="A0A348G023"/>
<keyword evidence="2" id="KW-1185">Reference proteome</keyword>
<protein>
    <recommendedName>
        <fullName evidence="3">Mor transcription activator domain-containing protein</fullName>
    </recommendedName>
</protein>
<proteinExistence type="predicted"/>
<reference evidence="1 2" key="1">
    <citation type="submission" date="2018-08" db="EMBL/GenBank/DDBJ databases">
        <title>Complete genome sequencing of Blastochloris tepida GI.</title>
        <authorList>
            <person name="Tsukatani Y."/>
            <person name="Mori H."/>
        </authorList>
    </citation>
    <scope>NUCLEOTIDE SEQUENCE [LARGE SCALE GENOMIC DNA]</scope>
    <source>
        <strain evidence="1 2">GI</strain>
    </source>
</reference>
<name>A0A348G023_9HYPH</name>
<evidence type="ECO:0000313" key="2">
    <source>
        <dbReference type="Proteomes" id="UP000266934"/>
    </source>
</evidence>
<evidence type="ECO:0000313" key="1">
    <source>
        <dbReference type="EMBL" id="BBF92906.1"/>
    </source>
</evidence>
<evidence type="ECO:0008006" key="3">
    <source>
        <dbReference type="Google" id="ProtNLM"/>
    </source>
</evidence>
<dbReference type="KEGG" id="blag:BLTE_15910"/>
<dbReference type="Proteomes" id="UP000266934">
    <property type="component" value="Chromosome"/>
</dbReference>
<accession>A0A348G023</accession>
<dbReference type="OrthoDB" id="7605239at2"/>
<sequence length="146" mass="15657">MADESTTQAPEALLYRPSDLPGVLAEIADVAGVEAALKLAEKYGGTRRSLPAHLPNGPHWLSDCVGVEAAKKICASFRCVSAKGRWSGTYLLIPRGPTGLISEARQNLEQALAEGASAAEAARRAGMTERAAYRARARLRHQKRHP</sequence>
<dbReference type="EMBL" id="AP018907">
    <property type="protein sequence ID" value="BBF92906.1"/>
    <property type="molecule type" value="Genomic_DNA"/>
</dbReference>
<gene>
    <name evidence="1" type="ORF">BLTE_15910</name>
</gene>
<dbReference type="InterPro" id="IPR009057">
    <property type="entry name" value="Homeodomain-like_sf"/>
</dbReference>
<dbReference type="RefSeq" id="WP_126399115.1">
    <property type="nucleotide sequence ID" value="NZ_AP018907.1"/>
</dbReference>
<organism evidence="1 2">
    <name type="scientific">Blastochloris tepida</name>
    <dbReference type="NCBI Taxonomy" id="2233851"/>
    <lineage>
        <taxon>Bacteria</taxon>
        <taxon>Pseudomonadati</taxon>
        <taxon>Pseudomonadota</taxon>
        <taxon>Alphaproteobacteria</taxon>
        <taxon>Hyphomicrobiales</taxon>
        <taxon>Blastochloridaceae</taxon>
        <taxon>Blastochloris</taxon>
    </lineage>
</organism>
<dbReference type="SUPFAM" id="SSF46689">
    <property type="entry name" value="Homeodomain-like"/>
    <property type="match status" value="1"/>
</dbReference>